<dbReference type="GO" id="GO:0005829">
    <property type="term" value="C:cytosol"/>
    <property type="evidence" value="ECO:0007669"/>
    <property type="project" value="TreeGrafter"/>
</dbReference>
<dbReference type="Proteomes" id="UP000182379">
    <property type="component" value="Unassembled WGS sequence"/>
</dbReference>
<accession>A0A1H2WGJ1</accession>
<comment type="caution">
    <text evidence="1">The sequence shown here is derived from an EMBL/GenBank/DDBJ whole genome shotgun (WGS) entry which is preliminary data.</text>
</comment>
<dbReference type="GO" id="GO:0000287">
    <property type="term" value="F:magnesium ion binding"/>
    <property type="evidence" value="ECO:0007669"/>
    <property type="project" value="TreeGrafter"/>
</dbReference>
<gene>
    <name evidence="1" type="ORF">SAMN05216495_10641</name>
</gene>
<dbReference type="PANTHER" id="PTHR10000:SF25">
    <property type="entry name" value="PHOSPHATASE YKRA-RELATED"/>
    <property type="match status" value="1"/>
</dbReference>
<proteinExistence type="predicted"/>
<dbReference type="Gene3D" id="3.40.50.1000">
    <property type="entry name" value="HAD superfamily/HAD-like"/>
    <property type="match status" value="2"/>
</dbReference>
<dbReference type="InterPro" id="IPR023214">
    <property type="entry name" value="HAD_sf"/>
</dbReference>
<dbReference type="GO" id="GO:0016791">
    <property type="term" value="F:phosphatase activity"/>
    <property type="evidence" value="ECO:0007669"/>
    <property type="project" value="TreeGrafter"/>
</dbReference>
<dbReference type="InterPro" id="IPR036412">
    <property type="entry name" value="HAD-like_sf"/>
</dbReference>
<evidence type="ECO:0000313" key="2">
    <source>
        <dbReference type="Proteomes" id="UP000182379"/>
    </source>
</evidence>
<dbReference type="AlphaFoldDB" id="A0A1H2WGJ1"/>
<dbReference type="RefSeq" id="WP_074705576.1">
    <property type="nucleotide sequence ID" value="NZ_CAMEFB010000001.1"/>
</dbReference>
<dbReference type="PANTHER" id="PTHR10000">
    <property type="entry name" value="PHOSPHOSERINE PHOSPHATASE"/>
    <property type="match status" value="1"/>
</dbReference>
<evidence type="ECO:0008006" key="3">
    <source>
        <dbReference type="Google" id="ProtNLM"/>
    </source>
</evidence>
<dbReference type="Pfam" id="PF08282">
    <property type="entry name" value="Hydrolase_3"/>
    <property type="match status" value="1"/>
</dbReference>
<reference evidence="1 2" key="1">
    <citation type="submission" date="2016-10" db="EMBL/GenBank/DDBJ databases">
        <authorList>
            <person name="Varghese N."/>
            <person name="Submissions S."/>
        </authorList>
    </citation>
    <scope>NUCLEOTIDE SEQUENCE [LARGE SCALE GENOMIC DNA]</scope>
    <source>
        <strain evidence="1 2">WCC6</strain>
    </source>
</reference>
<evidence type="ECO:0000313" key="1">
    <source>
        <dbReference type="EMBL" id="SDW79720.1"/>
    </source>
</evidence>
<organism evidence="1 2">
    <name type="scientific">Acidaminococcus fermentans</name>
    <dbReference type="NCBI Taxonomy" id="905"/>
    <lineage>
        <taxon>Bacteria</taxon>
        <taxon>Bacillati</taxon>
        <taxon>Bacillota</taxon>
        <taxon>Negativicutes</taxon>
        <taxon>Acidaminococcales</taxon>
        <taxon>Acidaminococcaceae</taxon>
        <taxon>Acidaminococcus</taxon>
    </lineage>
</organism>
<dbReference type="SUPFAM" id="SSF56784">
    <property type="entry name" value="HAD-like"/>
    <property type="match status" value="1"/>
</dbReference>
<dbReference type="EMBL" id="FNOP01000006">
    <property type="protein sequence ID" value="SDW79720.1"/>
    <property type="molecule type" value="Genomic_DNA"/>
</dbReference>
<protein>
    <recommendedName>
        <fullName evidence="3">Hydrolase</fullName>
    </recommendedName>
</protein>
<name>A0A1H2WGJ1_ACIFE</name>
<sequence length="255" mass="28619">MERKYFFFDIDQTLGLGITGQVPEDTQYCVDELQRQGHFVALATGRLQCDAAAFAEKHGIHSMVADGGNSLTVDGKILEMEGLPLAPAKALLRELTERNQPWSVVLDNTLDRYTPYADYPREDPGNYMNTKVQPVDIGSLDHVYKIMYVREKEGTEPADRRQLPHLPFIDNTWLVEPVDKGAGIEKLMDMMGADPKDAVVFGDGLNDITMFRKPFFGVAMGNARPVIKERADYITDDNDKGGILKACRKFGWITK</sequence>